<dbReference type="PANTHER" id="PTHR31087">
    <property type="match status" value="1"/>
</dbReference>
<organism evidence="2 3">
    <name type="scientific">Trema orientale</name>
    <name type="common">Charcoal tree</name>
    <name type="synonym">Celtis orientalis</name>
    <dbReference type="NCBI Taxonomy" id="63057"/>
    <lineage>
        <taxon>Eukaryota</taxon>
        <taxon>Viridiplantae</taxon>
        <taxon>Streptophyta</taxon>
        <taxon>Embryophyta</taxon>
        <taxon>Tracheophyta</taxon>
        <taxon>Spermatophyta</taxon>
        <taxon>Magnoliopsida</taxon>
        <taxon>eudicotyledons</taxon>
        <taxon>Gunneridae</taxon>
        <taxon>Pentapetalae</taxon>
        <taxon>rosids</taxon>
        <taxon>fabids</taxon>
        <taxon>Rosales</taxon>
        <taxon>Cannabaceae</taxon>
        <taxon>Trema</taxon>
    </lineage>
</organism>
<dbReference type="Gene3D" id="2.40.160.200">
    <property type="entry name" value="LURP1-related"/>
    <property type="match status" value="1"/>
</dbReference>
<dbReference type="Pfam" id="PF04525">
    <property type="entry name" value="LOR"/>
    <property type="match status" value="1"/>
</dbReference>
<keyword evidence="3" id="KW-1185">Reference proteome</keyword>
<comment type="caution">
    <text evidence="2">The sequence shown here is derived from an EMBL/GenBank/DDBJ whole genome shotgun (WGS) entry which is preliminary data.</text>
</comment>
<evidence type="ECO:0000313" key="3">
    <source>
        <dbReference type="Proteomes" id="UP000237000"/>
    </source>
</evidence>
<comment type="similarity">
    <text evidence="1">Belongs to the LOR family.</text>
</comment>
<accession>A0A2P5F8Z9</accession>
<dbReference type="InParanoid" id="A0A2P5F8Z9"/>
<protein>
    <submittedName>
        <fullName evidence="2">LURP1-related protein domain containing protein</fullName>
    </submittedName>
</protein>
<dbReference type="AlphaFoldDB" id="A0A2P5F8Z9"/>
<dbReference type="Proteomes" id="UP000237000">
    <property type="component" value="Unassembled WGS sequence"/>
</dbReference>
<dbReference type="InterPro" id="IPR007612">
    <property type="entry name" value="LOR"/>
</dbReference>
<gene>
    <name evidence="2" type="ORF">TorRG33x02_100030</name>
</gene>
<dbReference type="InterPro" id="IPR025659">
    <property type="entry name" value="Tubby-like_C"/>
</dbReference>
<evidence type="ECO:0000256" key="1">
    <source>
        <dbReference type="ARBA" id="ARBA00005437"/>
    </source>
</evidence>
<dbReference type="InterPro" id="IPR038595">
    <property type="entry name" value="LOR_sf"/>
</dbReference>
<proteinExistence type="inferred from homology"/>
<dbReference type="SUPFAM" id="SSF54518">
    <property type="entry name" value="Tubby C-terminal domain-like"/>
    <property type="match status" value="1"/>
</dbReference>
<sequence length="217" mass="24664">MNNDNRGGIVDEKYCFEEETQLTVHKTSVFFPGDGFIVYDPHGELLFRFDSYGPDSQPRDELVLMDAFGKCLLTLSRKKPSLHQRWEGYIGEKREDQDPSFSTHRSSIIGRSEVLVEVYGGDIDEEYHIEGSYSQRCCTIFKSSRESSLREPKAEIKRKVDPTTHVMLGKDVFSLHLKPGFDGAFAMGLVLVLDQMYGGEDYDDNMGKDSRELGPTL</sequence>
<name>A0A2P5F8Z9_TREOI</name>
<dbReference type="EMBL" id="JXTC01000053">
    <property type="protein sequence ID" value="PON94265.1"/>
    <property type="molecule type" value="Genomic_DNA"/>
</dbReference>
<dbReference type="OrthoDB" id="677463at2759"/>
<dbReference type="PANTHER" id="PTHR31087:SF89">
    <property type="entry name" value="PROTEIN LURP-ONE-RELATED 5-LIKE"/>
    <property type="match status" value="1"/>
</dbReference>
<reference evidence="3" key="1">
    <citation type="submission" date="2016-06" db="EMBL/GenBank/DDBJ databases">
        <title>Parallel loss of symbiosis genes in relatives of nitrogen-fixing non-legume Parasponia.</title>
        <authorList>
            <person name="Van Velzen R."/>
            <person name="Holmer R."/>
            <person name="Bu F."/>
            <person name="Rutten L."/>
            <person name="Van Zeijl A."/>
            <person name="Liu W."/>
            <person name="Santuari L."/>
            <person name="Cao Q."/>
            <person name="Sharma T."/>
            <person name="Shen D."/>
            <person name="Roswanjaya Y."/>
            <person name="Wardhani T."/>
            <person name="Kalhor M.S."/>
            <person name="Jansen J."/>
            <person name="Van den Hoogen J."/>
            <person name="Gungor B."/>
            <person name="Hartog M."/>
            <person name="Hontelez J."/>
            <person name="Verver J."/>
            <person name="Yang W.-C."/>
            <person name="Schijlen E."/>
            <person name="Repin R."/>
            <person name="Schilthuizen M."/>
            <person name="Schranz E."/>
            <person name="Heidstra R."/>
            <person name="Miyata K."/>
            <person name="Fedorova E."/>
            <person name="Kohlen W."/>
            <person name="Bisseling T."/>
            <person name="Smit S."/>
            <person name="Geurts R."/>
        </authorList>
    </citation>
    <scope>NUCLEOTIDE SEQUENCE [LARGE SCALE GENOMIC DNA]</scope>
    <source>
        <strain evidence="3">cv. RG33-2</strain>
    </source>
</reference>
<evidence type="ECO:0000313" key="2">
    <source>
        <dbReference type="EMBL" id="PON94265.1"/>
    </source>
</evidence>